<dbReference type="PANTHER" id="PTHR32347">
    <property type="entry name" value="EFFLUX SYSTEM COMPONENT YKNX-RELATED"/>
    <property type="match status" value="1"/>
</dbReference>
<gene>
    <name evidence="9" type="ordered locus">Deba_1645</name>
</gene>
<dbReference type="eggNOG" id="COG0845">
    <property type="taxonomic scope" value="Bacteria"/>
</dbReference>
<dbReference type="InterPro" id="IPR058625">
    <property type="entry name" value="MdtA-like_BSH"/>
</dbReference>
<comment type="subcellular location">
    <subcellularLocation>
        <location evidence="1">Cell envelope</location>
    </subcellularLocation>
</comment>
<dbReference type="KEGG" id="dbr:Deba_1645"/>
<dbReference type="AlphaFoldDB" id="E1QHH0"/>
<dbReference type="InterPro" id="IPR058792">
    <property type="entry name" value="Beta-barrel_RND_2"/>
</dbReference>
<dbReference type="PANTHER" id="PTHR32347:SF14">
    <property type="entry name" value="EFFLUX SYSTEM COMPONENT YKNX-RELATED"/>
    <property type="match status" value="1"/>
</dbReference>
<keyword evidence="2 3" id="KW-0175">Coiled coil</keyword>
<evidence type="ECO:0000256" key="2">
    <source>
        <dbReference type="ARBA" id="ARBA00023054"/>
    </source>
</evidence>
<accession>E1QHH0</accession>
<dbReference type="Gene3D" id="2.40.50.100">
    <property type="match status" value="2"/>
</dbReference>
<feature type="domain" description="CusB-like beta-barrel" evidence="8">
    <location>
        <begin position="248"/>
        <end position="322"/>
    </location>
</feature>
<evidence type="ECO:0000256" key="3">
    <source>
        <dbReference type="SAM" id="Coils"/>
    </source>
</evidence>
<dbReference type="SUPFAM" id="SSF111369">
    <property type="entry name" value="HlyD-like secretion proteins"/>
    <property type="match status" value="1"/>
</dbReference>
<dbReference type="Proteomes" id="UP000009047">
    <property type="component" value="Chromosome"/>
</dbReference>
<proteinExistence type="predicted"/>
<feature type="chain" id="PRO_5003150364" evidence="5">
    <location>
        <begin position="32"/>
        <end position="447"/>
    </location>
</feature>
<dbReference type="Pfam" id="PF25876">
    <property type="entry name" value="HH_MFP_RND"/>
    <property type="match status" value="1"/>
</dbReference>
<dbReference type="InterPro" id="IPR058624">
    <property type="entry name" value="MdtA-like_HH"/>
</dbReference>
<dbReference type="Gene3D" id="2.40.30.170">
    <property type="match status" value="1"/>
</dbReference>
<feature type="signal peptide" evidence="5">
    <location>
        <begin position="1"/>
        <end position="31"/>
    </location>
</feature>
<dbReference type="InterPro" id="IPR050465">
    <property type="entry name" value="UPF0194_transport"/>
</dbReference>
<evidence type="ECO:0000256" key="1">
    <source>
        <dbReference type="ARBA" id="ARBA00004196"/>
    </source>
</evidence>
<dbReference type="STRING" id="644282.Deba_1645"/>
<dbReference type="RefSeq" id="WP_013258466.1">
    <property type="nucleotide sequence ID" value="NC_014365.1"/>
</dbReference>
<feature type="domain" description="Multidrug resistance protein MdtA-like alpha-helical hairpin" evidence="6">
    <location>
        <begin position="123"/>
        <end position="189"/>
    </location>
</feature>
<reference evidence="9 10" key="1">
    <citation type="journal article" date="2010" name="Stand. Genomic Sci.">
        <title>Complete genome sequence of Desulfarculus baarsii type strain (2st14).</title>
        <authorList>
            <person name="Sun H."/>
            <person name="Spring S."/>
            <person name="Lapidus A."/>
            <person name="Davenport K."/>
            <person name="Del Rio T.G."/>
            <person name="Tice H."/>
            <person name="Nolan M."/>
            <person name="Copeland A."/>
            <person name="Cheng J.F."/>
            <person name="Lucas S."/>
            <person name="Tapia R."/>
            <person name="Goodwin L."/>
            <person name="Pitluck S."/>
            <person name="Ivanova N."/>
            <person name="Pagani I."/>
            <person name="Mavromatis K."/>
            <person name="Ovchinnikova G."/>
            <person name="Pati A."/>
            <person name="Chen A."/>
            <person name="Palaniappan K."/>
            <person name="Hauser L."/>
            <person name="Chang Y.J."/>
            <person name="Jeffries C.D."/>
            <person name="Detter J.C."/>
            <person name="Han C."/>
            <person name="Rohde M."/>
            <person name="Brambilla E."/>
            <person name="Goker M."/>
            <person name="Woyke T."/>
            <person name="Bristow J."/>
            <person name="Eisen J.A."/>
            <person name="Markowitz V."/>
            <person name="Hugenholtz P."/>
            <person name="Kyrpides N.C."/>
            <person name="Klenk H.P."/>
            <person name="Land M."/>
        </authorList>
    </citation>
    <scope>NUCLEOTIDE SEQUENCE [LARGE SCALE GENOMIC DNA]</scope>
    <source>
        <strain evidence="10">ATCC 33931 / DSM 2075 / LMG 7858 / VKM B-1802 / 2st14</strain>
    </source>
</reference>
<feature type="domain" description="Multidrug resistance protein MdtA-like barrel-sandwich hybrid" evidence="7">
    <location>
        <begin position="60"/>
        <end position="232"/>
    </location>
</feature>
<feature type="coiled-coil region" evidence="3">
    <location>
        <begin position="114"/>
        <end position="148"/>
    </location>
</feature>
<dbReference type="OrthoDB" id="9784484at2"/>
<evidence type="ECO:0000256" key="4">
    <source>
        <dbReference type="SAM" id="MobiDB-lite"/>
    </source>
</evidence>
<evidence type="ECO:0000313" key="10">
    <source>
        <dbReference type="Proteomes" id="UP000009047"/>
    </source>
</evidence>
<keyword evidence="5" id="KW-0732">Signal</keyword>
<evidence type="ECO:0000313" key="9">
    <source>
        <dbReference type="EMBL" id="ADK85013.1"/>
    </source>
</evidence>
<protein>
    <submittedName>
        <fullName evidence="9">Efflux transporter, RND family, MFP subunit</fullName>
    </submittedName>
</protein>
<name>E1QHH0_DESB2</name>
<keyword evidence="10" id="KW-1185">Reference proteome</keyword>
<dbReference type="Pfam" id="PF25917">
    <property type="entry name" value="BSH_RND"/>
    <property type="match status" value="1"/>
</dbReference>
<evidence type="ECO:0000259" key="8">
    <source>
        <dbReference type="Pfam" id="PF25954"/>
    </source>
</evidence>
<evidence type="ECO:0000259" key="6">
    <source>
        <dbReference type="Pfam" id="PF25876"/>
    </source>
</evidence>
<evidence type="ECO:0000256" key="5">
    <source>
        <dbReference type="SAM" id="SignalP"/>
    </source>
</evidence>
<dbReference type="Pfam" id="PF25954">
    <property type="entry name" value="Beta-barrel_RND_2"/>
    <property type="match status" value="1"/>
</dbReference>
<sequence length="447" mass="46852">MKRLTKIIGATAGGVAALLGALWAFSPDDQAAAPFRTARVTKGDLVSTIEATGTLEPEDVIDVGAQVGGKIISFGVDANGKPIDYSSPVEAGMVLAKIDDALYQASVTEAQAQVAASKASLQSARADLEQLKAKFRQAERDWQRARKLGPSEAISQASFDSYQSAFEAAKANVTVGEAAILQAKASLAQAEAALWRAQRNLDYCTITSPVKGVIIDRRVDIGQTVNSSMSAPSLFLIAKDLTKMELWVAVNEADIGSIHPGQKVSFTVDAFPGHDFSGQVGKLRLNASMTQNVVSYTVEVQTDNSDGKLLPYLTANVLFEKQRQDGALLAPNAALRFTPADESISPDFREPQKQDQPGAHAGGQGKRGVIWVPDGAYARPLKVKVGVSDGTHTAISGPDLSEGMSVIVGGGSQGARTQSAAASQSDGAASPFTPKMPRRPGGGGPPH</sequence>
<feature type="compositionally biased region" description="Low complexity" evidence="4">
    <location>
        <begin position="418"/>
        <end position="430"/>
    </location>
</feature>
<feature type="region of interest" description="Disordered" evidence="4">
    <location>
        <begin position="392"/>
        <end position="447"/>
    </location>
</feature>
<dbReference type="GO" id="GO:0030313">
    <property type="term" value="C:cell envelope"/>
    <property type="evidence" value="ECO:0007669"/>
    <property type="project" value="UniProtKB-SubCell"/>
</dbReference>
<organism evidence="9 10">
    <name type="scientific">Desulfarculus baarsii (strain ATCC 33931 / DSM 2075 / LMG 7858 / VKM B-1802 / 2st14)</name>
    <dbReference type="NCBI Taxonomy" id="644282"/>
    <lineage>
        <taxon>Bacteria</taxon>
        <taxon>Pseudomonadati</taxon>
        <taxon>Thermodesulfobacteriota</taxon>
        <taxon>Desulfarculia</taxon>
        <taxon>Desulfarculales</taxon>
        <taxon>Desulfarculaceae</taxon>
        <taxon>Desulfarculus</taxon>
    </lineage>
</organism>
<dbReference type="HOGENOM" id="CLU_018816_14_1_7"/>
<evidence type="ECO:0000259" key="7">
    <source>
        <dbReference type="Pfam" id="PF25917"/>
    </source>
</evidence>
<feature type="region of interest" description="Disordered" evidence="4">
    <location>
        <begin position="342"/>
        <end position="367"/>
    </location>
</feature>
<dbReference type="EMBL" id="CP002085">
    <property type="protein sequence ID" value="ADK85013.1"/>
    <property type="molecule type" value="Genomic_DNA"/>
</dbReference>